<dbReference type="PANTHER" id="PTHR43584:SF5">
    <property type="entry name" value="PROTEIN LICC"/>
    <property type="match status" value="1"/>
</dbReference>
<keyword evidence="2 4" id="KW-0548">Nucleotidyltransferase</keyword>
<evidence type="ECO:0000256" key="2">
    <source>
        <dbReference type="ARBA" id="ARBA00022695"/>
    </source>
</evidence>
<reference evidence="4" key="2">
    <citation type="journal article" date="2021" name="PeerJ">
        <title>Extensive microbial diversity within the chicken gut microbiome revealed by metagenomics and culture.</title>
        <authorList>
            <person name="Gilroy R."/>
            <person name="Ravi A."/>
            <person name="Getino M."/>
            <person name="Pursley I."/>
            <person name="Horton D.L."/>
            <person name="Alikhan N.F."/>
            <person name="Baker D."/>
            <person name="Gharbi K."/>
            <person name="Hall N."/>
            <person name="Watson M."/>
            <person name="Adriaenssens E.M."/>
            <person name="Foster-Nyarko E."/>
            <person name="Jarju S."/>
            <person name="Secka A."/>
            <person name="Antonio M."/>
            <person name="Oren A."/>
            <person name="Chaudhuri R.R."/>
            <person name="La Ragione R."/>
            <person name="Hildebrand F."/>
            <person name="Pallen M.J."/>
        </authorList>
    </citation>
    <scope>NUCLEOTIDE SEQUENCE</scope>
    <source>
        <strain evidence="4">ChiGjej1B1-1684</strain>
    </source>
</reference>
<dbReference type="InterPro" id="IPR005835">
    <property type="entry name" value="NTP_transferase_dom"/>
</dbReference>
<gene>
    <name evidence="4" type="ORF">IAD22_07770</name>
</gene>
<protein>
    <submittedName>
        <fullName evidence="4">Phosphocholine cytidylyltransferase family protein</fullName>
    </submittedName>
</protein>
<dbReference type="EMBL" id="DVNG01000115">
    <property type="protein sequence ID" value="HIU50894.1"/>
    <property type="molecule type" value="Genomic_DNA"/>
</dbReference>
<comment type="caution">
    <text evidence="4">The sequence shown here is derived from an EMBL/GenBank/DDBJ whole genome shotgun (WGS) entry which is preliminary data.</text>
</comment>
<dbReference type="Proteomes" id="UP000824118">
    <property type="component" value="Unassembled WGS sequence"/>
</dbReference>
<accession>A0A9D1LZD8</accession>
<evidence type="ECO:0000313" key="4">
    <source>
        <dbReference type="EMBL" id="HIU50894.1"/>
    </source>
</evidence>
<dbReference type="AlphaFoldDB" id="A0A9D1LZD8"/>
<dbReference type="InterPro" id="IPR050065">
    <property type="entry name" value="GlmU-like"/>
</dbReference>
<dbReference type="InterPro" id="IPR029044">
    <property type="entry name" value="Nucleotide-diphossugar_trans"/>
</dbReference>
<dbReference type="GO" id="GO:0016779">
    <property type="term" value="F:nucleotidyltransferase activity"/>
    <property type="evidence" value="ECO:0007669"/>
    <property type="project" value="UniProtKB-KW"/>
</dbReference>
<evidence type="ECO:0000313" key="5">
    <source>
        <dbReference type="Proteomes" id="UP000824118"/>
    </source>
</evidence>
<keyword evidence="1" id="KW-0808">Transferase</keyword>
<name>A0A9D1LZD8_9FIRM</name>
<dbReference type="Gene3D" id="3.90.550.10">
    <property type="entry name" value="Spore Coat Polysaccharide Biosynthesis Protein SpsA, Chain A"/>
    <property type="match status" value="1"/>
</dbReference>
<feature type="domain" description="Nucleotidyl transferase" evidence="3">
    <location>
        <begin position="80"/>
        <end position="176"/>
    </location>
</feature>
<dbReference type="CDD" id="cd02523">
    <property type="entry name" value="PC_cytidylyltransferase"/>
    <property type="match status" value="1"/>
</dbReference>
<organism evidence="4 5">
    <name type="scientific">Candidatus Limousia pullorum</name>
    <dbReference type="NCBI Taxonomy" id="2840860"/>
    <lineage>
        <taxon>Bacteria</taxon>
        <taxon>Bacillati</taxon>
        <taxon>Bacillota</taxon>
        <taxon>Clostridia</taxon>
        <taxon>Eubacteriales</taxon>
        <taxon>Oscillospiraceae</taxon>
        <taxon>Oscillospiraceae incertae sedis</taxon>
        <taxon>Candidatus Limousia</taxon>
    </lineage>
</organism>
<dbReference type="SUPFAM" id="SSF53448">
    <property type="entry name" value="Nucleotide-diphospho-sugar transferases"/>
    <property type="match status" value="1"/>
</dbReference>
<dbReference type="Pfam" id="PF00483">
    <property type="entry name" value="NTP_transferase"/>
    <property type="match status" value="1"/>
</dbReference>
<evidence type="ECO:0000259" key="3">
    <source>
        <dbReference type="Pfam" id="PF00483"/>
    </source>
</evidence>
<proteinExistence type="predicted"/>
<sequence length="305" mass="35286">MNITNNQFEILAFAERENRENNENPGVGRISTETRLPAELVKGICSDFENDGVLEQDSNGGYKVTEKGLETLEPYRVKRAVILAAGFGSRMVPITLNTPKPLVRVHGKMIIETLLDAIEKAEIPEIVLIRGYLWEQFDQLKYKYPNIKFIENHLYNKANNISSALIAKDLLENAYVCEADLLVSNPHLIRKYEYRSNYLGQYKDYTDDWCFKVENSVIKELLVGSENCYHMYGISYWTEDDGKKMSSDIEKVYNMEGGTEKYWDEVALRFCMDNYEIHVRPCFEGDIVEIDTFGELQQIDESYKI</sequence>
<reference evidence="4" key="1">
    <citation type="submission" date="2020-10" db="EMBL/GenBank/DDBJ databases">
        <authorList>
            <person name="Gilroy R."/>
        </authorList>
    </citation>
    <scope>NUCLEOTIDE SEQUENCE</scope>
    <source>
        <strain evidence="4">ChiGjej1B1-1684</strain>
    </source>
</reference>
<evidence type="ECO:0000256" key="1">
    <source>
        <dbReference type="ARBA" id="ARBA00022679"/>
    </source>
</evidence>
<dbReference type="PANTHER" id="PTHR43584">
    <property type="entry name" value="NUCLEOTIDYL TRANSFERASE"/>
    <property type="match status" value="1"/>
</dbReference>